<dbReference type="GO" id="GO:0001916">
    <property type="term" value="P:positive regulation of T cell mediated cytotoxicity"/>
    <property type="evidence" value="ECO:0007669"/>
    <property type="project" value="TreeGrafter"/>
</dbReference>
<evidence type="ECO:0000256" key="9">
    <source>
        <dbReference type="ARBA" id="ARBA00023180"/>
    </source>
</evidence>
<reference evidence="12 13" key="1">
    <citation type="submission" date="2018-10" db="EMBL/GenBank/DDBJ databases">
        <title>Improved assembly of the deer mouse Peromyscus maniculatus genome.</title>
        <authorList>
            <person name="Lassance J.-M."/>
            <person name="Hoekstra H.E."/>
        </authorList>
    </citation>
    <scope>NUCLEOTIDE SEQUENCE [LARGE SCALE GENOMIC DNA]</scope>
</reference>
<keyword evidence="5" id="KW-0336">GPI-anchor</keyword>
<evidence type="ECO:0000256" key="3">
    <source>
        <dbReference type="ARBA" id="ARBA00008353"/>
    </source>
</evidence>
<protein>
    <recommendedName>
        <fullName evidence="11">Retinoic acid early-inducible protein 1 domain-containing protein</fullName>
    </recommendedName>
</protein>
<dbReference type="Proteomes" id="UP000694547">
    <property type="component" value="Chromosome 16"/>
</dbReference>
<accession>A0A8C8URC7</accession>
<keyword evidence="13" id="KW-1185">Reference proteome</keyword>
<evidence type="ECO:0000256" key="6">
    <source>
        <dbReference type="ARBA" id="ARBA00022729"/>
    </source>
</evidence>
<dbReference type="InterPro" id="IPR029287">
    <property type="entry name" value="RAE-1"/>
</dbReference>
<dbReference type="GeneTree" id="ENSGT01120000271825"/>
<organism evidence="12 13">
    <name type="scientific">Peromyscus maniculatus bairdii</name>
    <name type="common">Prairie deer mouse</name>
    <dbReference type="NCBI Taxonomy" id="230844"/>
    <lineage>
        <taxon>Eukaryota</taxon>
        <taxon>Metazoa</taxon>
        <taxon>Chordata</taxon>
        <taxon>Craniata</taxon>
        <taxon>Vertebrata</taxon>
        <taxon>Euteleostomi</taxon>
        <taxon>Mammalia</taxon>
        <taxon>Eutheria</taxon>
        <taxon>Euarchontoglires</taxon>
        <taxon>Glires</taxon>
        <taxon>Rodentia</taxon>
        <taxon>Myomorpha</taxon>
        <taxon>Muroidea</taxon>
        <taxon>Cricetidae</taxon>
        <taxon>Neotominae</taxon>
        <taxon>Peromyscus</taxon>
    </lineage>
</organism>
<dbReference type="PANTHER" id="PTHR16675">
    <property type="entry name" value="MHC CLASS I-RELATED"/>
    <property type="match status" value="1"/>
</dbReference>
<comment type="subcellular location">
    <subcellularLocation>
        <location evidence="2">Cell membrane</location>
        <topology evidence="2">Lipid-anchor</topology>
        <topology evidence="2">GPI-anchor</topology>
    </subcellularLocation>
</comment>
<evidence type="ECO:0000259" key="11">
    <source>
        <dbReference type="Pfam" id="PF14586"/>
    </source>
</evidence>
<evidence type="ECO:0000256" key="2">
    <source>
        <dbReference type="ARBA" id="ARBA00004609"/>
    </source>
</evidence>
<dbReference type="GO" id="GO:0006955">
    <property type="term" value="P:immune response"/>
    <property type="evidence" value="ECO:0007669"/>
    <property type="project" value="TreeGrafter"/>
</dbReference>
<evidence type="ECO:0000256" key="4">
    <source>
        <dbReference type="ARBA" id="ARBA00022475"/>
    </source>
</evidence>
<feature type="domain" description="Retinoic acid early-inducible protein 1" evidence="11">
    <location>
        <begin position="93"/>
        <end position="261"/>
    </location>
</feature>
<dbReference type="GO" id="GO:0046703">
    <property type="term" value="F:natural killer cell lectin-like receptor binding"/>
    <property type="evidence" value="ECO:0007669"/>
    <property type="project" value="UniProtKB-ARBA"/>
</dbReference>
<keyword evidence="6" id="KW-0732">Signal</keyword>
<evidence type="ECO:0000256" key="1">
    <source>
        <dbReference type="ARBA" id="ARBA00002305"/>
    </source>
</evidence>
<name>A0A8C8URC7_PERMB</name>
<evidence type="ECO:0000256" key="5">
    <source>
        <dbReference type="ARBA" id="ARBA00022622"/>
    </source>
</evidence>
<dbReference type="GO" id="GO:0005615">
    <property type="term" value="C:extracellular space"/>
    <property type="evidence" value="ECO:0007669"/>
    <property type="project" value="TreeGrafter"/>
</dbReference>
<keyword evidence="7" id="KW-0472">Membrane</keyword>
<keyword evidence="10" id="KW-0449">Lipoprotein</keyword>
<evidence type="ECO:0000313" key="12">
    <source>
        <dbReference type="Ensembl" id="ENSPEMP00000033771.1"/>
    </source>
</evidence>
<proteinExistence type="inferred from homology"/>
<dbReference type="PANTHER" id="PTHR16675:SF64">
    <property type="entry name" value="RETINOIC ACID EARLY TRANSCRIPT 1E"/>
    <property type="match status" value="1"/>
</dbReference>
<evidence type="ECO:0000256" key="10">
    <source>
        <dbReference type="ARBA" id="ARBA00023288"/>
    </source>
</evidence>
<reference evidence="12" key="3">
    <citation type="submission" date="2025-09" db="UniProtKB">
        <authorList>
            <consortium name="Ensembl"/>
        </authorList>
    </citation>
    <scope>IDENTIFICATION</scope>
</reference>
<keyword evidence="8" id="KW-1015">Disulfide bond</keyword>
<evidence type="ECO:0000256" key="8">
    <source>
        <dbReference type="ARBA" id="ARBA00023157"/>
    </source>
</evidence>
<evidence type="ECO:0000313" key="13">
    <source>
        <dbReference type="Proteomes" id="UP000694547"/>
    </source>
</evidence>
<reference evidence="12" key="2">
    <citation type="submission" date="2025-08" db="UniProtKB">
        <authorList>
            <consortium name="Ensembl"/>
        </authorList>
    </citation>
    <scope>IDENTIFICATION</scope>
</reference>
<dbReference type="InterPro" id="IPR037055">
    <property type="entry name" value="MHC_I-like_Ag-recog_sf"/>
</dbReference>
<dbReference type="GO" id="GO:0002486">
    <property type="term" value="P:antigen processing and presentation of endogenous peptide antigen via MHC class I via ER pathway, TAP-independent"/>
    <property type="evidence" value="ECO:0007669"/>
    <property type="project" value="TreeGrafter"/>
</dbReference>
<dbReference type="Ensembl" id="ENSPEMT00000041750.1">
    <property type="protein sequence ID" value="ENSPEMP00000033771.1"/>
    <property type="gene ID" value="ENSPEMG00000027039.1"/>
</dbReference>
<comment type="function">
    <text evidence="1">Acts as a ligand for KLRK1.</text>
</comment>
<dbReference type="Pfam" id="PF14586">
    <property type="entry name" value="MHC_I_2"/>
    <property type="match status" value="1"/>
</dbReference>
<dbReference type="InterPro" id="IPR011162">
    <property type="entry name" value="MHC_I/II-like_Ag-recog"/>
</dbReference>
<dbReference type="GO" id="GO:0009897">
    <property type="term" value="C:external side of plasma membrane"/>
    <property type="evidence" value="ECO:0007669"/>
    <property type="project" value="TreeGrafter"/>
</dbReference>
<dbReference type="GO" id="GO:0002476">
    <property type="term" value="P:antigen processing and presentation of endogenous peptide antigen via MHC class Ib"/>
    <property type="evidence" value="ECO:0007669"/>
    <property type="project" value="TreeGrafter"/>
</dbReference>
<dbReference type="AlphaFoldDB" id="A0A8C8URC7"/>
<dbReference type="InterPro" id="IPR050208">
    <property type="entry name" value="MHC_class-I_related"/>
</dbReference>
<sequence length="376" mass="43306">MKEKMETRNLHGWNMERIKFSPQGSRFWESLHRVLCKAVLRTLRFSQQLQSCLLVAWSQEGTMTKTGAPRCNLSQNLRLWVLLSCLGSTLPADTHSLSCNVTVKTHTTPGEPCYEGQCSLDRESFLQYDDNKATPLGDLGKVVHTTEMWTDIVQELENLGHEFRKKLAETKQRMTKIHGHPTLQAIMLSNYEQGQIVGASWQFNISGKCCMLLNTMNMSWTLISLEAGDIMNEWKNDEELTKYLKNLLKNFCHWLKELLKLPWERTRSTSRAPDITQLPPTVNITQLTVWSFASHFKTSPVRNLQMPMNCSMNCYKPQRKERPMEPSGEFPNQATKMLSQEDELQDMKVRKQNLEPQHFCLISGKSMHGTFKTDGS</sequence>
<comment type="similarity">
    <text evidence="3">Belongs to the NKG2D ligand family.</text>
</comment>
<keyword evidence="4" id="KW-1003">Cell membrane</keyword>
<dbReference type="SUPFAM" id="SSF54452">
    <property type="entry name" value="MHC antigen-recognition domain"/>
    <property type="match status" value="1"/>
</dbReference>
<keyword evidence="9" id="KW-0325">Glycoprotein</keyword>
<dbReference type="Gene3D" id="3.30.500.10">
    <property type="entry name" value="MHC class I-like antigen recognition-like"/>
    <property type="match status" value="1"/>
</dbReference>
<evidence type="ECO:0000256" key="7">
    <source>
        <dbReference type="ARBA" id="ARBA00023136"/>
    </source>
</evidence>